<evidence type="ECO:0000256" key="6">
    <source>
        <dbReference type="ARBA" id="ARBA00022989"/>
    </source>
</evidence>
<gene>
    <name evidence="13" type="primary">atpF</name>
    <name evidence="16" type="ORF">GR167_17480</name>
</gene>
<evidence type="ECO:0000256" key="10">
    <source>
        <dbReference type="ARBA" id="ARBA00025198"/>
    </source>
</evidence>
<evidence type="ECO:0000256" key="1">
    <source>
        <dbReference type="ARBA" id="ARBA00005513"/>
    </source>
</evidence>
<evidence type="ECO:0000256" key="15">
    <source>
        <dbReference type="SAM" id="Coils"/>
    </source>
</evidence>
<name>A0A6L8LUU6_9RHOB</name>
<evidence type="ECO:0000256" key="3">
    <source>
        <dbReference type="ARBA" id="ARBA00022547"/>
    </source>
</evidence>
<evidence type="ECO:0000256" key="11">
    <source>
        <dbReference type="ARBA" id="ARBA00025614"/>
    </source>
</evidence>
<dbReference type="Proteomes" id="UP000479043">
    <property type="component" value="Unassembled WGS sequence"/>
</dbReference>
<comment type="subunit">
    <text evidence="13">F-type ATPases have 2 components, F(1) - the catalytic core - and F(0) - the membrane proton channel. F(1) has five subunits: alpha(3), beta(3), gamma(1), delta(1), epsilon(1). F(0) has three main subunits: a(1), b(2) and c(10-14). The alpha and beta chains form an alternating ring which encloses part of the gamma chain. F(1) is attached to F(0) by a central stalk formed by the gamma and epsilon chains, while a peripheral stalk is formed by the delta and b chains.</text>
</comment>
<dbReference type="PANTHER" id="PTHR33445">
    <property type="entry name" value="ATP SYNTHASE SUBUNIT B', CHLOROPLASTIC"/>
    <property type="match status" value="1"/>
</dbReference>
<keyword evidence="7 13" id="KW-0406">Ion transport</keyword>
<keyword evidence="9 13" id="KW-0066">ATP synthesis</keyword>
<dbReference type="CDD" id="cd06503">
    <property type="entry name" value="ATP-synt_Fo_b"/>
    <property type="match status" value="1"/>
</dbReference>
<keyword evidence="17" id="KW-1185">Reference proteome</keyword>
<dbReference type="InterPro" id="IPR050059">
    <property type="entry name" value="ATP_synthase_B_chain"/>
</dbReference>
<evidence type="ECO:0000256" key="5">
    <source>
        <dbReference type="ARBA" id="ARBA00022781"/>
    </source>
</evidence>
<evidence type="ECO:0000256" key="4">
    <source>
        <dbReference type="ARBA" id="ARBA00022692"/>
    </source>
</evidence>
<feature type="coiled-coil region" evidence="15">
    <location>
        <begin position="30"/>
        <end position="79"/>
    </location>
</feature>
<proteinExistence type="inferred from homology"/>
<keyword evidence="4 13" id="KW-0812">Transmembrane</keyword>
<dbReference type="PANTHER" id="PTHR33445:SF2">
    <property type="entry name" value="ATP SYNTHASE SUBUNIT B', CHLOROPLASTIC"/>
    <property type="match status" value="1"/>
</dbReference>
<dbReference type="Pfam" id="PF00430">
    <property type="entry name" value="ATP-synt_B"/>
    <property type="match status" value="1"/>
</dbReference>
<keyword evidence="8 13" id="KW-0472">Membrane</keyword>
<dbReference type="HAMAP" id="MF_01398">
    <property type="entry name" value="ATP_synth_b_bprime"/>
    <property type="match status" value="1"/>
</dbReference>
<accession>A0A6L8LUU6</accession>
<organism evidence="16 17">
    <name type="scientific">Thalassovita mangrovi</name>
    <dbReference type="NCBI Taxonomy" id="2692236"/>
    <lineage>
        <taxon>Bacteria</taxon>
        <taxon>Pseudomonadati</taxon>
        <taxon>Pseudomonadota</taxon>
        <taxon>Alphaproteobacteria</taxon>
        <taxon>Rhodobacterales</taxon>
        <taxon>Roseobacteraceae</taxon>
        <taxon>Thalassovita</taxon>
    </lineage>
</organism>
<dbReference type="InterPro" id="IPR002146">
    <property type="entry name" value="ATP_synth_b/b'su_bac/chlpt"/>
</dbReference>
<evidence type="ECO:0000256" key="2">
    <source>
        <dbReference type="ARBA" id="ARBA00022448"/>
    </source>
</evidence>
<comment type="function">
    <text evidence="11">Component of the F(0) channel, it forms part of the peripheral stalk, linking F(1) to F(0). The b'-subunit is a diverged and duplicated form of b found in plants and photosynthetic bacteria.</text>
</comment>
<keyword evidence="6 13" id="KW-1133">Transmembrane helix</keyword>
<evidence type="ECO:0000256" key="9">
    <source>
        <dbReference type="ARBA" id="ARBA00023310"/>
    </source>
</evidence>
<dbReference type="GO" id="GO:0012505">
    <property type="term" value="C:endomembrane system"/>
    <property type="evidence" value="ECO:0007669"/>
    <property type="project" value="UniProtKB-SubCell"/>
</dbReference>
<comment type="subcellular location">
    <subcellularLocation>
        <location evidence="13">Cell membrane</location>
        <topology evidence="13">Single-pass membrane protein</topology>
    </subcellularLocation>
    <subcellularLocation>
        <location evidence="12">Endomembrane system</location>
        <topology evidence="12">Single-pass membrane protein</topology>
    </subcellularLocation>
</comment>
<dbReference type="GO" id="GO:0046961">
    <property type="term" value="F:proton-transporting ATPase activity, rotational mechanism"/>
    <property type="evidence" value="ECO:0007669"/>
    <property type="project" value="TreeGrafter"/>
</dbReference>
<dbReference type="GO" id="GO:0045259">
    <property type="term" value="C:proton-transporting ATP synthase complex"/>
    <property type="evidence" value="ECO:0007669"/>
    <property type="project" value="UniProtKB-KW"/>
</dbReference>
<keyword evidence="5 13" id="KW-0375">Hydrogen ion transport</keyword>
<reference evidence="16 17" key="1">
    <citation type="submission" date="2020-01" db="EMBL/GenBank/DDBJ databases">
        <authorList>
            <person name="Chen S."/>
        </authorList>
    </citation>
    <scope>NUCLEOTIDE SEQUENCE [LARGE SCALE GENOMIC DNA]</scope>
    <source>
        <strain evidence="16 17">GS-10</strain>
    </source>
</reference>
<sequence>MQIDWWTLGLQTINFLIVVWLLSRFLYQPIRRVIEAREAADRKAAELAEDKTRAAEAARAEYEAKQAELAEAQRQEEARLHAEMDSERQAMLEAAEKEAAELVSEARERIGRERKQALDDLGDQIADLARDLARKALGEGALEGDGLLERVNARLDSLGVADMDDLRSDAAGNGLRIVTATSLTGAQQGAWRDAMAARFPGAEIGFETDAAILGGAELRFPHAVLSFSVADRLKRAAAELKG</sequence>
<comment type="function">
    <text evidence="10 13">F(1)F(0) ATP synthase produces ATP from ADP in the presence of a proton or sodium gradient. F-type ATPases consist of two structural domains, F(1) containing the extramembraneous catalytic core and F(0) containing the membrane proton channel, linked together by a central stalk and a peripheral stalk. During catalysis, ATP synthesis in the catalytic domain of F(1) is coupled via a rotary mechanism of the central stalk subunits to proton translocation.</text>
</comment>
<comment type="similarity">
    <text evidence="1 13 14">Belongs to the ATPase B chain family.</text>
</comment>
<comment type="caution">
    <text evidence="16">The sequence shown here is derived from an EMBL/GenBank/DDBJ whole genome shotgun (WGS) entry which is preliminary data.</text>
</comment>
<keyword evidence="13" id="KW-1003">Cell membrane</keyword>
<dbReference type="RefSeq" id="WP_160975022.1">
    <property type="nucleotide sequence ID" value="NZ_WWEN01000009.1"/>
</dbReference>
<keyword evidence="2 13" id="KW-0813">Transport</keyword>
<evidence type="ECO:0000256" key="8">
    <source>
        <dbReference type="ARBA" id="ARBA00023136"/>
    </source>
</evidence>
<feature type="transmembrane region" description="Helical" evidence="13">
    <location>
        <begin position="6"/>
        <end position="27"/>
    </location>
</feature>
<dbReference type="GO" id="GO:0005886">
    <property type="term" value="C:plasma membrane"/>
    <property type="evidence" value="ECO:0007669"/>
    <property type="project" value="UniProtKB-SubCell"/>
</dbReference>
<evidence type="ECO:0000313" key="17">
    <source>
        <dbReference type="Proteomes" id="UP000479043"/>
    </source>
</evidence>
<keyword evidence="15" id="KW-0175">Coiled coil</keyword>
<dbReference type="AlphaFoldDB" id="A0A6L8LUU6"/>
<evidence type="ECO:0000256" key="13">
    <source>
        <dbReference type="HAMAP-Rule" id="MF_01398"/>
    </source>
</evidence>
<keyword evidence="3 13" id="KW-0138">CF(0)</keyword>
<evidence type="ECO:0000256" key="12">
    <source>
        <dbReference type="ARBA" id="ARBA00037847"/>
    </source>
</evidence>
<dbReference type="GO" id="GO:0046933">
    <property type="term" value="F:proton-transporting ATP synthase activity, rotational mechanism"/>
    <property type="evidence" value="ECO:0007669"/>
    <property type="project" value="UniProtKB-UniRule"/>
</dbReference>
<evidence type="ECO:0000313" key="16">
    <source>
        <dbReference type="EMBL" id="MYM57112.1"/>
    </source>
</evidence>
<evidence type="ECO:0000256" key="14">
    <source>
        <dbReference type="RuleBase" id="RU003848"/>
    </source>
</evidence>
<protein>
    <recommendedName>
        <fullName evidence="13">ATP synthase subunit b</fullName>
    </recommendedName>
    <alternativeName>
        <fullName evidence="13">ATP synthase F(0) sector subunit b</fullName>
    </alternativeName>
    <alternativeName>
        <fullName evidence="13">ATPase subunit I</fullName>
    </alternativeName>
    <alternativeName>
        <fullName evidence="13">F-type ATPase subunit b</fullName>
        <shortName evidence="13">F-ATPase subunit b</shortName>
    </alternativeName>
</protein>
<evidence type="ECO:0000256" key="7">
    <source>
        <dbReference type="ARBA" id="ARBA00023065"/>
    </source>
</evidence>
<dbReference type="EMBL" id="WWEN01000009">
    <property type="protein sequence ID" value="MYM57112.1"/>
    <property type="molecule type" value="Genomic_DNA"/>
</dbReference>